<protein>
    <submittedName>
        <fullName evidence="2">Putative secreted protein</fullName>
    </submittedName>
</protein>
<feature type="chain" id="PRO_5014928204" evidence="1">
    <location>
        <begin position="25"/>
        <end position="86"/>
    </location>
</feature>
<evidence type="ECO:0000313" key="2">
    <source>
        <dbReference type="EMBL" id="MBW62319.1"/>
    </source>
</evidence>
<dbReference type="AlphaFoldDB" id="A0A2M4CAN5"/>
<organism evidence="2">
    <name type="scientific">Anopheles marajoara</name>
    <dbReference type="NCBI Taxonomy" id="58244"/>
    <lineage>
        <taxon>Eukaryota</taxon>
        <taxon>Metazoa</taxon>
        <taxon>Ecdysozoa</taxon>
        <taxon>Arthropoda</taxon>
        <taxon>Hexapoda</taxon>
        <taxon>Insecta</taxon>
        <taxon>Pterygota</taxon>
        <taxon>Neoptera</taxon>
        <taxon>Endopterygota</taxon>
        <taxon>Diptera</taxon>
        <taxon>Nematocera</taxon>
        <taxon>Culicoidea</taxon>
        <taxon>Culicidae</taxon>
        <taxon>Anophelinae</taxon>
        <taxon>Anopheles</taxon>
    </lineage>
</organism>
<sequence>MPQLPADQIISVLHVCSLLSAVGCRSCWPWVDRFELIVEPTGGGASSPLVICSPPPPATNPIHARAHHLNEKLLAWPSGMCVYPVF</sequence>
<proteinExistence type="predicted"/>
<name>A0A2M4CAN5_9DIPT</name>
<accession>A0A2M4CAN5</accession>
<feature type="signal peptide" evidence="1">
    <location>
        <begin position="1"/>
        <end position="24"/>
    </location>
</feature>
<keyword evidence="1" id="KW-0732">Signal</keyword>
<reference evidence="2" key="1">
    <citation type="submission" date="2018-01" db="EMBL/GenBank/DDBJ databases">
        <title>An insight into the sialome of Amazonian anophelines.</title>
        <authorList>
            <person name="Ribeiro J.M."/>
            <person name="Scarpassa V."/>
            <person name="Calvo E."/>
        </authorList>
    </citation>
    <scope>NUCLEOTIDE SEQUENCE</scope>
    <source>
        <tissue evidence="2">Salivary glands</tissue>
    </source>
</reference>
<evidence type="ECO:0000256" key="1">
    <source>
        <dbReference type="SAM" id="SignalP"/>
    </source>
</evidence>
<dbReference type="EMBL" id="GGFJ01013178">
    <property type="protein sequence ID" value="MBW62319.1"/>
    <property type="molecule type" value="Transcribed_RNA"/>
</dbReference>